<comment type="cofactor">
    <cofactor evidence="11">
        <name>Mg(2+)</name>
        <dbReference type="ChEBI" id="CHEBI:18420"/>
    </cofactor>
    <text evidence="11">Binds 1 Mg(2+) ion per subunit.</text>
</comment>
<dbReference type="HAMAP" id="MF_00109">
    <property type="entry name" value="Shikimate_kinase"/>
    <property type="match status" value="1"/>
</dbReference>
<keyword evidence="11" id="KW-0963">Cytoplasm</keyword>
<sequence>MTDPSDIPPRRPSSSTAPVLCLIGPMASGKTTLGRAVARLLGVPFIDTDALIVTHHGPIADIFRDQGESEFRRIETEALHLALDTADMHGGVVATGGGAVVTAENRRLLHGRFTVYLNIDLDTVAPRIERERNRPLLTEPGAESPVDKWQRIMGEREPLYRGTARHLIDVRTGSAAENAEKIVGAYRREHSSLGGT</sequence>
<feature type="binding site" evidence="11">
    <location>
        <position position="31"/>
    </location>
    <ligand>
        <name>Mg(2+)</name>
        <dbReference type="ChEBI" id="CHEBI:18420"/>
    </ligand>
</feature>
<keyword evidence="11" id="KW-0479">Metal-binding</keyword>
<comment type="caution">
    <text evidence="11">Lacks conserved residue(s) required for the propagation of feature annotation.</text>
</comment>
<evidence type="ECO:0000256" key="1">
    <source>
        <dbReference type="ARBA" id="ARBA00004842"/>
    </source>
</evidence>
<evidence type="ECO:0000256" key="7">
    <source>
        <dbReference type="ARBA" id="ARBA00022777"/>
    </source>
</evidence>
<dbReference type="CDD" id="cd00464">
    <property type="entry name" value="SK"/>
    <property type="match status" value="1"/>
</dbReference>
<evidence type="ECO:0000256" key="9">
    <source>
        <dbReference type="ARBA" id="ARBA00023141"/>
    </source>
</evidence>
<dbReference type="InterPro" id="IPR027417">
    <property type="entry name" value="P-loop_NTPase"/>
</dbReference>
<dbReference type="SUPFAM" id="SSF52540">
    <property type="entry name" value="P-loop containing nucleoside triphosphate hydrolases"/>
    <property type="match status" value="1"/>
</dbReference>
<evidence type="ECO:0000313" key="12">
    <source>
        <dbReference type="EMBL" id="MBG6083441.1"/>
    </source>
</evidence>
<name>A0A931D9S3_9MICC</name>
<comment type="subunit">
    <text evidence="11">Monomer.</text>
</comment>
<reference evidence="12" key="1">
    <citation type="submission" date="2020-11" db="EMBL/GenBank/DDBJ databases">
        <title>Sequencing the genomes of 1000 actinobacteria strains.</title>
        <authorList>
            <person name="Klenk H.-P."/>
        </authorList>
    </citation>
    <scope>NUCLEOTIDE SEQUENCE</scope>
    <source>
        <strain evidence="12">DSM 26152</strain>
    </source>
</reference>
<dbReference type="PANTHER" id="PTHR21087">
    <property type="entry name" value="SHIKIMATE KINASE"/>
    <property type="match status" value="1"/>
</dbReference>
<dbReference type="InterPro" id="IPR023000">
    <property type="entry name" value="Shikimate_kinase_CS"/>
</dbReference>
<keyword evidence="11" id="KW-0460">Magnesium</keyword>
<dbReference type="GO" id="GO:0005524">
    <property type="term" value="F:ATP binding"/>
    <property type="evidence" value="ECO:0007669"/>
    <property type="project" value="UniProtKB-UniRule"/>
</dbReference>
<organism evidence="12 13">
    <name type="scientific">Zhihengliuella flava</name>
    <dbReference type="NCBI Taxonomy" id="1285193"/>
    <lineage>
        <taxon>Bacteria</taxon>
        <taxon>Bacillati</taxon>
        <taxon>Actinomycetota</taxon>
        <taxon>Actinomycetes</taxon>
        <taxon>Micrococcales</taxon>
        <taxon>Micrococcaceae</taxon>
        <taxon>Zhihengliuella</taxon>
    </lineage>
</organism>
<evidence type="ECO:0000256" key="10">
    <source>
        <dbReference type="ARBA" id="ARBA00048567"/>
    </source>
</evidence>
<dbReference type="Gene3D" id="3.40.50.300">
    <property type="entry name" value="P-loop containing nucleotide triphosphate hydrolases"/>
    <property type="match status" value="1"/>
</dbReference>
<dbReference type="GO" id="GO:0009423">
    <property type="term" value="P:chorismate biosynthetic process"/>
    <property type="evidence" value="ECO:0007669"/>
    <property type="project" value="UniProtKB-UniRule"/>
</dbReference>
<keyword evidence="4 11" id="KW-0028">Amino-acid biosynthesis</keyword>
<protein>
    <recommendedName>
        <fullName evidence="3 11">Shikimate kinase</fullName>
        <shortName evidence="11">SK</shortName>
        <ecNumber evidence="3 11">2.7.1.71</ecNumber>
    </recommendedName>
</protein>
<gene>
    <name evidence="11" type="primary">aroK</name>
    <name evidence="12" type="ORF">IW252_000208</name>
</gene>
<feature type="binding site" evidence="11">
    <location>
        <position position="97"/>
    </location>
    <ligand>
        <name>substrate</name>
    </ligand>
</feature>
<evidence type="ECO:0000256" key="6">
    <source>
        <dbReference type="ARBA" id="ARBA00022741"/>
    </source>
</evidence>
<dbReference type="RefSeq" id="WP_196834876.1">
    <property type="nucleotide sequence ID" value="NZ_JADOTZ010000001.1"/>
</dbReference>
<dbReference type="GO" id="GO:0009073">
    <property type="term" value="P:aromatic amino acid family biosynthetic process"/>
    <property type="evidence" value="ECO:0007669"/>
    <property type="project" value="UniProtKB-KW"/>
</dbReference>
<feature type="binding site" evidence="11">
    <location>
        <position position="49"/>
    </location>
    <ligand>
        <name>substrate</name>
    </ligand>
</feature>
<keyword evidence="7 11" id="KW-0418">Kinase</keyword>
<keyword evidence="13" id="KW-1185">Reference proteome</keyword>
<comment type="function">
    <text evidence="11">Catalyzes the specific phosphorylation of the 3-hydroxyl group of shikimic acid using ATP as a cosubstrate.</text>
</comment>
<comment type="caution">
    <text evidence="12">The sequence shown here is derived from an EMBL/GenBank/DDBJ whole genome shotgun (WGS) entry which is preliminary data.</text>
</comment>
<dbReference type="GO" id="GO:0004765">
    <property type="term" value="F:shikimate kinase activity"/>
    <property type="evidence" value="ECO:0007669"/>
    <property type="project" value="UniProtKB-UniRule"/>
</dbReference>
<comment type="similarity">
    <text evidence="2 11">Belongs to the shikimate kinase family.</text>
</comment>
<proteinExistence type="inferred from homology"/>
<keyword evidence="9 11" id="KW-0057">Aromatic amino acid biosynthesis</keyword>
<feature type="binding site" evidence="11">
    <location>
        <position position="134"/>
    </location>
    <ligand>
        <name>ATP</name>
        <dbReference type="ChEBI" id="CHEBI:30616"/>
    </ligand>
</feature>
<comment type="subcellular location">
    <subcellularLocation>
        <location evidence="11">Cytoplasm</location>
    </subcellularLocation>
</comment>
<comment type="catalytic activity">
    <reaction evidence="10 11">
        <text>shikimate + ATP = 3-phosphoshikimate + ADP + H(+)</text>
        <dbReference type="Rhea" id="RHEA:13121"/>
        <dbReference type="ChEBI" id="CHEBI:15378"/>
        <dbReference type="ChEBI" id="CHEBI:30616"/>
        <dbReference type="ChEBI" id="CHEBI:36208"/>
        <dbReference type="ChEBI" id="CHEBI:145989"/>
        <dbReference type="ChEBI" id="CHEBI:456216"/>
        <dbReference type="EC" id="2.7.1.71"/>
    </reaction>
</comment>
<accession>A0A931D9S3</accession>
<feature type="binding site" evidence="11">
    <location>
        <position position="72"/>
    </location>
    <ligand>
        <name>substrate</name>
    </ligand>
</feature>
<dbReference type="PRINTS" id="PR01100">
    <property type="entry name" value="SHIKIMTKNASE"/>
</dbReference>
<dbReference type="GO" id="GO:0000287">
    <property type="term" value="F:magnesium ion binding"/>
    <property type="evidence" value="ECO:0007669"/>
    <property type="project" value="UniProtKB-UniRule"/>
</dbReference>
<dbReference type="GO" id="GO:0005829">
    <property type="term" value="C:cytosol"/>
    <property type="evidence" value="ECO:0007669"/>
    <property type="project" value="TreeGrafter"/>
</dbReference>
<evidence type="ECO:0000256" key="5">
    <source>
        <dbReference type="ARBA" id="ARBA00022679"/>
    </source>
</evidence>
<comment type="pathway">
    <text evidence="1 11">Metabolic intermediate biosynthesis; chorismate biosynthesis; chorismate from D-erythrose 4-phosphate and phosphoenolpyruvate: step 5/7.</text>
</comment>
<dbReference type="EC" id="2.7.1.71" evidence="3 11"/>
<dbReference type="PROSITE" id="PS01128">
    <property type="entry name" value="SHIKIMATE_KINASE"/>
    <property type="match status" value="1"/>
</dbReference>
<evidence type="ECO:0000256" key="3">
    <source>
        <dbReference type="ARBA" id="ARBA00012154"/>
    </source>
</evidence>
<feature type="binding site" evidence="11">
    <location>
        <position position="156"/>
    </location>
    <ligand>
        <name>substrate</name>
    </ligand>
</feature>
<evidence type="ECO:0000313" key="13">
    <source>
        <dbReference type="Proteomes" id="UP000625033"/>
    </source>
</evidence>
<dbReference type="InterPro" id="IPR000623">
    <property type="entry name" value="Shikimate_kinase/TSH1"/>
</dbReference>
<dbReference type="GO" id="GO:0008652">
    <property type="term" value="P:amino acid biosynthetic process"/>
    <property type="evidence" value="ECO:0007669"/>
    <property type="project" value="UniProtKB-KW"/>
</dbReference>
<dbReference type="InterPro" id="IPR031322">
    <property type="entry name" value="Shikimate/glucono_kinase"/>
</dbReference>
<dbReference type="Pfam" id="PF01202">
    <property type="entry name" value="SKI"/>
    <property type="match status" value="1"/>
</dbReference>
<evidence type="ECO:0000256" key="8">
    <source>
        <dbReference type="ARBA" id="ARBA00022840"/>
    </source>
</evidence>
<dbReference type="EMBL" id="JADOTZ010000001">
    <property type="protein sequence ID" value="MBG6083441.1"/>
    <property type="molecule type" value="Genomic_DNA"/>
</dbReference>
<dbReference type="AlphaFoldDB" id="A0A931D9S3"/>
<evidence type="ECO:0000256" key="11">
    <source>
        <dbReference type="HAMAP-Rule" id="MF_00109"/>
    </source>
</evidence>
<evidence type="ECO:0000256" key="4">
    <source>
        <dbReference type="ARBA" id="ARBA00022605"/>
    </source>
</evidence>
<keyword evidence="8 11" id="KW-0067">ATP-binding</keyword>
<keyword evidence="5 11" id="KW-0808">Transferase</keyword>
<dbReference type="PANTHER" id="PTHR21087:SF16">
    <property type="entry name" value="SHIKIMATE KINASE 1, CHLOROPLASTIC"/>
    <property type="match status" value="1"/>
</dbReference>
<feature type="binding site" evidence="11">
    <location>
        <begin position="27"/>
        <end position="32"/>
    </location>
    <ligand>
        <name>ATP</name>
        <dbReference type="ChEBI" id="CHEBI:30616"/>
    </ligand>
</feature>
<dbReference type="Proteomes" id="UP000625033">
    <property type="component" value="Unassembled WGS sequence"/>
</dbReference>
<keyword evidence="6 11" id="KW-0547">Nucleotide-binding</keyword>
<evidence type="ECO:0000256" key="2">
    <source>
        <dbReference type="ARBA" id="ARBA00006997"/>
    </source>
</evidence>